<evidence type="ECO:0000313" key="2">
    <source>
        <dbReference type="EMBL" id="TQD36268.1"/>
    </source>
</evidence>
<dbReference type="SUPFAM" id="SSF56935">
    <property type="entry name" value="Porins"/>
    <property type="match status" value="1"/>
</dbReference>
<dbReference type="InterPro" id="IPR010870">
    <property type="entry name" value="Porin_O/P"/>
</dbReference>
<evidence type="ECO:0008006" key="4">
    <source>
        <dbReference type="Google" id="ProtNLM"/>
    </source>
</evidence>
<reference evidence="2 3" key="1">
    <citation type="submission" date="2019-06" db="EMBL/GenBank/DDBJ databases">
        <title>Flavibacter putida gen. nov., sp. nov., a novel marine bacterium of the family Flavobacteriaceae isolated from coastal seawater.</title>
        <authorList>
            <person name="Feng X."/>
        </authorList>
    </citation>
    <scope>NUCLEOTIDE SEQUENCE [LARGE SCALE GENOMIC DNA]</scope>
    <source>
        <strain evidence="2 3">PLHSN227</strain>
    </source>
</reference>
<dbReference type="Pfam" id="PF07396">
    <property type="entry name" value="Porin_O_P"/>
    <property type="match status" value="1"/>
</dbReference>
<protein>
    <recommendedName>
        <fullName evidence="4">Phosphate-selective porin O and P</fullName>
    </recommendedName>
</protein>
<feature type="signal peptide" evidence="1">
    <location>
        <begin position="1"/>
        <end position="19"/>
    </location>
</feature>
<keyword evidence="3" id="KW-1185">Reference proteome</keyword>
<dbReference type="Proteomes" id="UP000317169">
    <property type="component" value="Unassembled WGS sequence"/>
</dbReference>
<keyword evidence="1" id="KW-0732">Signal</keyword>
<comment type="caution">
    <text evidence="2">The sequence shown here is derived from an EMBL/GenBank/DDBJ whole genome shotgun (WGS) entry which is preliminary data.</text>
</comment>
<proteinExistence type="predicted"/>
<dbReference type="OrthoDB" id="846879at2"/>
<accession>A0A507ZK76</accession>
<evidence type="ECO:0000313" key="3">
    <source>
        <dbReference type="Proteomes" id="UP000317169"/>
    </source>
</evidence>
<dbReference type="EMBL" id="VIAR01000011">
    <property type="protein sequence ID" value="TQD36268.1"/>
    <property type="molecule type" value="Genomic_DNA"/>
</dbReference>
<sequence>MIKLFLTGLLLIISLVAFSQQRDSVPQPIIPIEKTGLLKNINITFDMRMGLRAYTFRGGDQYYNGVQFQNGHTALGISAQVHEKVDFKFRNRFNKGSDVQTLDQLGSNIELAYINVEASPDLNVLLGKMHAFYGGYEYEFSAMDVLEYNDIHSNALAYVTGAGIKFQAFEKQQFGLQVLNSRTMHYDDLYGNVAAQNIQEPDWPVAVVVNWRGNFFNDTFGTNYSVSYSNQVKKRGTYFFTLGHKYQNKNLTLMYDFDYSYEEIDTKGIATNIFAVDRVAENVRYIENWLRAEYRCNSKFTALLTLMTSSAYGNVKTSDDHLRTSYGAIPTLYYSPFKDLDLRFFLAYIGRYYDYSTYAIENFNASNYNKNEVRIGFITPLRLL</sequence>
<name>A0A507ZK76_9FLAO</name>
<feature type="chain" id="PRO_5021454713" description="Phosphate-selective porin O and P" evidence="1">
    <location>
        <begin position="20"/>
        <end position="384"/>
    </location>
</feature>
<organism evidence="2 3">
    <name type="scientific">Haloflavibacter putidus</name>
    <dbReference type="NCBI Taxonomy" id="2576776"/>
    <lineage>
        <taxon>Bacteria</taxon>
        <taxon>Pseudomonadati</taxon>
        <taxon>Bacteroidota</taxon>
        <taxon>Flavobacteriia</taxon>
        <taxon>Flavobacteriales</taxon>
        <taxon>Flavobacteriaceae</taxon>
        <taxon>Haloflavibacter</taxon>
    </lineage>
</organism>
<evidence type="ECO:0000256" key="1">
    <source>
        <dbReference type="SAM" id="SignalP"/>
    </source>
</evidence>
<gene>
    <name evidence="2" type="ORF">FKR84_10670</name>
</gene>
<dbReference type="RefSeq" id="WP_141422297.1">
    <property type="nucleotide sequence ID" value="NZ_VIAR01000011.1"/>
</dbReference>
<dbReference type="AlphaFoldDB" id="A0A507ZK76"/>